<evidence type="ECO:0000256" key="4">
    <source>
        <dbReference type="SAM" id="MobiDB-lite"/>
    </source>
</evidence>
<comment type="similarity">
    <text evidence="1">Belongs to the peptidase A1 family.</text>
</comment>
<dbReference type="AlphaFoldDB" id="A0A5P1FJD4"/>
<sequence length="303" mass="32730">MRNPRRSNSPASSTAGSDSRLTQCPPVSCFAPSPLFDPLRSASFSALPCTHKLCRAMALQDDSACAARDCFYHYHYGDDTDTLGFMGSETFTFGSTKKVSIPSIGFGCGLYNAGDIQNSSGVIGFGRGPISLISQLGVGTFSYCFTDFLDDDPKTSPLFFGTLARLTGPHIRTTRLIRLAQSMQPYSSYYHVSLKAITVGEGVSSPSSEDIPIQPPPKPASSEVVQHISVPSPPSLAVLKGKSPMVAPEGKSRFPPQSFMQEKSLRWLMLSTKELGSRLPSLLGSSFNLLSIRHLMQSSLLLF</sequence>
<dbReference type="PANTHER" id="PTHR47967">
    <property type="entry name" value="OS07G0603500 PROTEIN-RELATED"/>
    <property type="match status" value="1"/>
</dbReference>
<dbReference type="GO" id="GO:0008233">
    <property type="term" value="F:peptidase activity"/>
    <property type="evidence" value="ECO:0007669"/>
    <property type="project" value="UniProtKB-KW"/>
</dbReference>
<dbReference type="InterPro" id="IPR021109">
    <property type="entry name" value="Peptidase_aspartic_dom_sf"/>
</dbReference>
<dbReference type="GO" id="GO:0006508">
    <property type="term" value="P:proteolysis"/>
    <property type="evidence" value="ECO:0007669"/>
    <property type="project" value="UniProtKB-KW"/>
</dbReference>
<dbReference type="EMBL" id="CM007382">
    <property type="protein sequence ID" value="ONK78426.1"/>
    <property type="molecule type" value="Genomic_DNA"/>
</dbReference>
<keyword evidence="2" id="KW-0645">Protease</keyword>
<dbReference type="GO" id="GO:0005576">
    <property type="term" value="C:extracellular region"/>
    <property type="evidence" value="ECO:0007669"/>
    <property type="project" value="TreeGrafter"/>
</dbReference>
<dbReference type="Gene3D" id="2.40.70.10">
    <property type="entry name" value="Acid Proteases"/>
    <property type="match status" value="1"/>
</dbReference>
<evidence type="ECO:0000256" key="1">
    <source>
        <dbReference type="ARBA" id="ARBA00007447"/>
    </source>
</evidence>
<dbReference type="Pfam" id="PF14543">
    <property type="entry name" value="TAXi_N"/>
    <property type="match status" value="1"/>
</dbReference>
<protein>
    <recommendedName>
        <fullName evidence="5">Xylanase inhibitor N-terminal domain-containing protein</fullName>
    </recommendedName>
</protein>
<evidence type="ECO:0000256" key="2">
    <source>
        <dbReference type="ARBA" id="ARBA00022670"/>
    </source>
</evidence>
<feature type="domain" description="Xylanase inhibitor N-terminal" evidence="5">
    <location>
        <begin position="15"/>
        <end position="161"/>
    </location>
</feature>
<evidence type="ECO:0000256" key="3">
    <source>
        <dbReference type="ARBA" id="ARBA00022801"/>
    </source>
</evidence>
<gene>
    <name evidence="6" type="ORF">A4U43_C02F18640</name>
</gene>
<proteinExistence type="inferred from homology"/>
<dbReference type="PANTHER" id="PTHR47967:SF23">
    <property type="entry name" value="OS04G0448300 PROTEIN"/>
    <property type="match status" value="1"/>
</dbReference>
<dbReference type="InterPro" id="IPR032861">
    <property type="entry name" value="TAXi_N"/>
</dbReference>
<name>A0A5P1FJD4_ASPOF</name>
<evidence type="ECO:0000313" key="7">
    <source>
        <dbReference type="Proteomes" id="UP000243459"/>
    </source>
</evidence>
<organism evidence="6 7">
    <name type="scientific">Asparagus officinalis</name>
    <name type="common">Garden asparagus</name>
    <dbReference type="NCBI Taxonomy" id="4686"/>
    <lineage>
        <taxon>Eukaryota</taxon>
        <taxon>Viridiplantae</taxon>
        <taxon>Streptophyta</taxon>
        <taxon>Embryophyta</taxon>
        <taxon>Tracheophyta</taxon>
        <taxon>Spermatophyta</taxon>
        <taxon>Magnoliopsida</taxon>
        <taxon>Liliopsida</taxon>
        <taxon>Asparagales</taxon>
        <taxon>Asparagaceae</taxon>
        <taxon>Asparagoideae</taxon>
        <taxon>Asparagus</taxon>
    </lineage>
</organism>
<dbReference type="InterPro" id="IPR051708">
    <property type="entry name" value="Plant_Aspart_Prot_A1"/>
</dbReference>
<accession>A0A5P1FJD4</accession>
<feature type="compositionally biased region" description="Low complexity" evidence="4">
    <location>
        <begin position="1"/>
        <end position="13"/>
    </location>
</feature>
<feature type="region of interest" description="Disordered" evidence="4">
    <location>
        <begin position="1"/>
        <end position="21"/>
    </location>
</feature>
<evidence type="ECO:0000259" key="5">
    <source>
        <dbReference type="Pfam" id="PF14543"/>
    </source>
</evidence>
<dbReference type="Gramene" id="ONK78426">
    <property type="protein sequence ID" value="ONK78426"/>
    <property type="gene ID" value="A4U43_C02F18640"/>
</dbReference>
<evidence type="ECO:0000313" key="6">
    <source>
        <dbReference type="EMBL" id="ONK78426.1"/>
    </source>
</evidence>
<dbReference type="SUPFAM" id="SSF50630">
    <property type="entry name" value="Acid proteases"/>
    <property type="match status" value="1"/>
</dbReference>
<keyword evidence="7" id="KW-1185">Reference proteome</keyword>
<reference evidence="7" key="1">
    <citation type="journal article" date="2017" name="Nat. Commun.">
        <title>The asparagus genome sheds light on the origin and evolution of a young Y chromosome.</title>
        <authorList>
            <person name="Harkess A."/>
            <person name="Zhou J."/>
            <person name="Xu C."/>
            <person name="Bowers J.E."/>
            <person name="Van der Hulst R."/>
            <person name="Ayyampalayam S."/>
            <person name="Mercati F."/>
            <person name="Riccardi P."/>
            <person name="McKain M.R."/>
            <person name="Kakrana A."/>
            <person name="Tang H."/>
            <person name="Ray J."/>
            <person name="Groenendijk J."/>
            <person name="Arikit S."/>
            <person name="Mathioni S.M."/>
            <person name="Nakano M."/>
            <person name="Shan H."/>
            <person name="Telgmann-Rauber A."/>
            <person name="Kanno A."/>
            <person name="Yue Z."/>
            <person name="Chen H."/>
            <person name="Li W."/>
            <person name="Chen Y."/>
            <person name="Xu X."/>
            <person name="Zhang Y."/>
            <person name="Luo S."/>
            <person name="Chen H."/>
            <person name="Gao J."/>
            <person name="Mao Z."/>
            <person name="Pires J.C."/>
            <person name="Luo M."/>
            <person name="Kudrna D."/>
            <person name="Wing R.A."/>
            <person name="Meyers B.C."/>
            <person name="Yi K."/>
            <person name="Kong H."/>
            <person name="Lavrijsen P."/>
            <person name="Sunseri F."/>
            <person name="Falavigna A."/>
            <person name="Ye Y."/>
            <person name="Leebens-Mack J.H."/>
            <person name="Chen G."/>
        </authorList>
    </citation>
    <scope>NUCLEOTIDE SEQUENCE [LARGE SCALE GENOMIC DNA]</scope>
    <source>
        <strain evidence="7">cv. DH0086</strain>
    </source>
</reference>
<dbReference type="OMA" id="QDDSACA"/>
<dbReference type="Proteomes" id="UP000243459">
    <property type="component" value="Chromosome 2"/>
</dbReference>
<keyword evidence="3" id="KW-0378">Hydrolase</keyword>